<evidence type="ECO:0000256" key="1">
    <source>
        <dbReference type="SAM" id="Phobius"/>
    </source>
</evidence>
<reference evidence="2 3" key="1">
    <citation type="submission" date="2012-11" db="EMBL/GenBank/DDBJ databases">
        <title>Whole genome sequence of Gluconacetobacter europaeus NBRC3261.</title>
        <authorList>
            <person name="Azuma Y."/>
            <person name="Higashiura N."/>
            <person name="Hirakawa H."/>
            <person name="Matsushita K."/>
        </authorList>
    </citation>
    <scope>NUCLEOTIDE SEQUENCE [LARGE SCALE GENOMIC DNA]</scope>
    <source>
        <strain evidence="2 3">NBRC 3261</strain>
    </source>
</reference>
<proteinExistence type="predicted"/>
<evidence type="ECO:0000313" key="3">
    <source>
        <dbReference type="Proteomes" id="UP000032675"/>
    </source>
</evidence>
<dbReference type="AlphaFoldDB" id="A0A0D6Q219"/>
<comment type="caution">
    <text evidence="2">The sequence shown here is derived from an EMBL/GenBank/DDBJ whole genome shotgun (WGS) entry which is preliminary data.</text>
</comment>
<sequence length="64" mass="7409">MPIDLRRWLLWHPMLHGVALFRAGHLSDYDTIYMSPLYLSQWAIGSVVAGLCLQRITRKRIISA</sequence>
<feature type="transmembrane region" description="Helical" evidence="1">
    <location>
        <begin position="32"/>
        <end position="53"/>
    </location>
</feature>
<gene>
    <name evidence="2" type="ORF">Geu3261_0111_004</name>
</gene>
<organism evidence="2 3">
    <name type="scientific">Komagataeibacter europaeus NBRC 3261</name>
    <dbReference type="NCBI Taxonomy" id="1234669"/>
    <lineage>
        <taxon>Bacteria</taxon>
        <taxon>Pseudomonadati</taxon>
        <taxon>Pseudomonadota</taxon>
        <taxon>Alphaproteobacteria</taxon>
        <taxon>Acetobacterales</taxon>
        <taxon>Acetobacteraceae</taxon>
        <taxon>Komagataeibacter</taxon>
    </lineage>
</organism>
<keyword evidence="1" id="KW-0812">Transmembrane</keyword>
<keyword evidence="1" id="KW-0472">Membrane</keyword>
<keyword evidence="1" id="KW-1133">Transmembrane helix</keyword>
<dbReference type="EMBL" id="BANI01000097">
    <property type="protein sequence ID" value="GAN96806.1"/>
    <property type="molecule type" value="Genomic_DNA"/>
</dbReference>
<dbReference type="Proteomes" id="UP000032675">
    <property type="component" value="Unassembled WGS sequence"/>
</dbReference>
<evidence type="ECO:0000313" key="2">
    <source>
        <dbReference type="EMBL" id="GAN96806.1"/>
    </source>
</evidence>
<accession>A0A0D6Q219</accession>
<dbReference type="RefSeq" id="WP_231289848.1">
    <property type="nucleotide sequence ID" value="NZ_BANI01000097.1"/>
</dbReference>
<protein>
    <submittedName>
        <fullName evidence="2">Uncharacterized protein</fullName>
    </submittedName>
</protein>
<name>A0A0D6Q219_KOMEU</name>